<evidence type="ECO:0000256" key="1">
    <source>
        <dbReference type="ARBA" id="ARBA00010203"/>
    </source>
</evidence>
<dbReference type="OrthoDB" id="38200at2157"/>
<dbReference type="Gene3D" id="3.40.50.150">
    <property type="entry name" value="Vaccinia Virus protein VP39"/>
    <property type="match status" value="1"/>
</dbReference>
<evidence type="ECO:0000256" key="8">
    <source>
        <dbReference type="RuleBase" id="RU362026"/>
    </source>
</evidence>
<evidence type="ECO:0000256" key="6">
    <source>
        <dbReference type="ARBA" id="ARBA00023125"/>
    </source>
</evidence>
<protein>
    <recommendedName>
        <fullName evidence="8">Type II methyltransferase</fullName>
        <ecNumber evidence="8">2.1.1.113</ecNumber>
    </recommendedName>
    <alternativeName>
        <fullName evidence="8">N-4 cytosine-specific methyltransferase</fullName>
    </alternativeName>
</protein>
<sequence>MGARGVRERNAKEQVRKGTKAAKIPLHPPDPQAIGPYENTIICGDAEKVLPAIPDESIDIIITSPPYNFGHHYAGDPAADTREWNEYFTGLAAVWAETYRVLKPGGRIAVNIQPLFSDYIPTHHMISRQLAELGFLWKAEVLWEKHNYNARYTAWGSWKSPSMPYLKYTWEYIEIFDKESHKKTGRREDIDITGPEFKEWVNARWSFPPETRMKEYRHPAMFPEELPRRLLKLFSYQGDVVLDPFNGAGTTTCVAYGLGRRFIGIDISGEYCLTAMQRLGNLKGERKPGRFPSPRLVHWEEVTGG</sequence>
<dbReference type="GO" id="GO:0008170">
    <property type="term" value="F:N-methyltransferase activity"/>
    <property type="evidence" value="ECO:0007669"/>
    <property type="project" value="InterPro"/>
</dbReference>
<evidence type="ECO:0000259" key="10">
    <source>
        <dbReference type="Pfam" id="PF01555"/>
    </source>
</evidence>
<dbReference type="InterPro" id="IPR001091">
    <property type="entry name" value="RM_Methyltransferase"/>
</dbReference>
<dbReference type="InterPro" id="IPR002941">
    <property type="entry name" value="DNA_methylase_N4/N6"/>
</dbReference>
<evidence type="ECO:0000256" key="5">
    <source>
        <dbReference type="ARBA" id="ARBA00022747"/>
    </source>
</evidence>
<dbReference type="GO" id="GO:0003677">
    <property type="term" value="F:DNA binding"/>
    <property type="evidence" value="ECO:0007669"/>
    <property type="project" value="UniProtKB-KW"/>
</dbReference>
<dbReference type="EMBL" id="LHQS01000001">
    <property type="protein sequence ID" value="RXE56672.1"/>
    <property type="molecule type" value="Genomic_DNA"/>
</dbReference>
<dbReference type="AlphaFoldDB" id="A0A498H1H2"/>
<dbReference type="InterPro" id="IPR029063">
    <property type="entry name" value="SAM-dependent_MTases_sf"/>
</dbReference>
<comment type="caution">
    <text evidence="11">The sequence shown here is derived from an EMBL/GenBank/DDBJ whole genome shotgun (WGS) entry which is preliminary data.</text>
</comment>
<evidence type="ECO:0000256" key="2">
    <source>
        <dbReference type="ARBA" id="ARBA00022603"/>
    </source>
</evidence>
<proteinExistence type="inferred from homology"/>
<feature type="compositionally biased region" description="Basic and acidic residues" evidence="9">
    <location>
        <begin position="1"/>
        <end position="16"/>
    </location>
</feature>
<dbReference type="GO" id="GO:0015667">
    <property type="term" value="F:site-specific DNA-methyltransferase (cytosine-N4-specific) activity"/>
    <property type="evidence" value="ECO:0007669"/>
    <property type="project" value="UniProtKB-EC"/>
</dbReference>
<feature type="region of interest" description="Disordered" evidence="9">
    <location>
        <begin position="1"/>
        <end position="29"/>
    </location>
</feature>
<evidence type="ECO:0000256" key="9">
    <source>
        <dbReference type="SAM" id="MobiDB-lite"/>
    </source>
</evidence>
<dbReference type="Proteomes" id="UP000290932">
    <property type="component" value="Unassembled WGS sequence"/>
</dbReference>
<evidence type="ECO:0000313" key="12">
    <source>
        <dbReference type="Proteomes" id="UP000290932"/>
    </source>
</evidence>
<comment type="catalytic activity">
    <reaction evidence="7 8">
        <text>a 2'-deoxycytidine in DNA + S-adenosyl-L-methionine = an N(4)-methyl-2'-deoxycytidine in DNA + S-adenosyl-L-homocysteine + H(+)</text>
        <dbReference type="Rhea" id="RHEA:16857"/>
        <dbReference type="Rhea" id="RHEA-COMP:11369"/>
        <dbReference type="Rhea" id="RHEA-COMP:13674"/>
        <dbReference type="ChEBI" id="CHEBI:15378"/>
        <dbReference type="ChEBI" id="CHEBI:57856"/>
        <dbReference type="ChEBI" id="CHEBI:59789"/>
        <dbReference type="ChEBI" id="CHEBI:85452"/>
        <dbReference type="ChEBI" id="CHEBI:137933"/>
        <dbReference type="EC" id="2.1.1.113"/>
    </reaction>
</comment>
<dbReference type="GO" id="GO:0032259">
    <property type="term" value="P:methylation"/>
    <property type="evidence" value="ECO:0007669"/>
    <property type="project" value="UniProtKB-KW"/>
</dbReference>
<comment type="similarity">
    <text evidence="1">Belongs to the N(4)/N(6)-methyltransferase family. N(4) subfamily.</text>
</comment>
<organism evidence="11 12">
    <name type="scientific">Methanoculleus taiwanensis</name>
    <dbReference type="NCBI Taxonomy" id="1550565"/>
    <lineage>
        <taxon>Archaea</taxon>
        <taxon>Methanobacteriati</taxon>
        <taxon>Methanobacteriota</taxon>
        <taxon>Stenosarchaea group</taxon>
        <taxon>Methanomicrobia</taxon>
        <taxon>Methanomicrobiales</taxon>
        <taxon>Methanomicrobiaceae</taxon>
        <taxon>Methanoculleus</taxon>
    </lineage>
</organism>
<evidence type="ECO:0000313" key="11">
    <source>
        <dbReference type="EMBL" id="RXE56672.1"/>
    </source>
</evidence>
<keyword evidence="6" id="KW-0238">DNA-binding</keyword>
<keyword evidence="12" id="KW-1185">Reference proteome</keyword>
<dbReference type="SUPFAM" id="SSF53335">
    <property type="entry name" value="S-adenosyl-L-methionine-dependent methyltransferases"/>
    <property type="match status" value="1"/>
</dbReference>
<keyword evidence="3" id="KW-0808">Transferase</keyword>
<evidence type="ECO:0000256" key="4">
    <source>
        <dbReference type="ARBA" id="ARBA00022691"/>
    </source>
</evidence>
<gene>
    <name evidence="11" type="ORF">ABH15_00340</name>
</gene>
<reference evidence="11 12" key="1">
    <citation type="journal article" date="2015" name="Int. J. Syst. Evol. Microbiol.">
        <title>Methanoculleus taiwanensis sp. nov., a methanogen isolated from deep marine sediment at the deformation front area near Taiwan.</title>
        <authorList>
            <person name="Weng C.Y."/>
            <person name="Chen S.C."/>
            <person name="Lai M.C."/>
            <person name="Wu S.Y."/>
            <person name="Lin S."/>
            <person name="Yang T.F."/>
            <person name="Chen P.C."/>
        </authorList>
    </citation>
    <scope>NUCLEOTIDE SEQUENCE [LARGE SCALE GENOMIC DNA]</scope>
    <source>
        <strain evidence="11 12">CYW4</strain>
    </source>
</reference>
<dbReference type="RefSeq" id="WP_128692385.1">
    <property type="nucleotide sequence ID" value="NZ_LHQS01000001.1"/>
</dbReference>
<dbReference type="GO" id="GO:0009307">
    <property type="term" value="P:DNA restriction-modification system"/>
    <property type="evidence" value="ECO:0007669"/>
    <property type="project" value="UniProtKB-KW"/>
</dbReference>
<evidence type="ECO:0000256" key="3">
    <source>
        <dbReference type="ARBA" id="ARBA00022679"/>
    </source>
</evidence>
<dbReference type="PROSITE" id="PS00093">
    <property type="entry name" value="N4_MTASE"/>
    <property type="match status" value="1"/>
</dbReference>
<dbReference type="EC" id="2.1.1.113" evidence="8"/>
<name>A0A498H1H2_9EURY</name>
<feature type="domain" description="DNA methylase N-4/N-6" evidence="10">
    <location>
        <begin position="58"/>
        <end position="276"/>
    </location>
</feature>
<dbReference type="CDD" id="cd02440">
    <property type="entry name" value="AdoMet_MTases"/>
    <property type="match status" value="1"/>
</dbReference>
<keyword evidence="4 8" id="KW-0949">S-adenosyl-L-methionine</keyword>
<dbReference type="Pfam" id="PF01555">
    <property type="entry name" value="N6_N4_Mtase"/>
    <property type="match status" value="1"/>
</dbReference>
<dbReference type="PRINTS" id="PR00508">
    <property type="entry name" value="S21N4MTFRASE"/>
</dbReference>
<keyword evidence="2 8" id="KW-0489">Methyltransferase</keyword>
<keyword evidence="5 8" id="KW-0680">Restriction system</keyword>
<evidence type="ECO:0000256" key="7">
    <source>
        <dbReference type="ARBA" id="ARBA00049120"/>
    </source>
</evidence>
<accession>A0A498H1H2</accession>
<dbReference type="InterPro" id="IPR017985">
    <property type="entry name" value="MeTrfase_CN4_CS"/>
</dbReference>